<comment type="subcellular location">
    <subcellularLocation>
        <location evidence="1">Membrane</location>
        <topology evidence="1">Multi-pass membrane protein</topology>
    </subcellularLocation>
</comment>
<evidence type="ECO:0000256" key="7">
    <source>
        <dbReference type="ARBA" id="ARBA00023136"/>
    </source>
</evidence>
<feature type="transmembrane region" description="Helical" evidence="8">
    <location>
        <begin position="36"/>
        <end position="54"/>
    </location>
</feature>
<dbReference type="GO" id="GO:0016020">
    <property type="term" value="C:membrane"/>
    <property type="evidence" value="ECO:0007669"/>
    <property type="project" value="UniProtKB-SubCell"/>
</dbReference>
<keyword evidence="4" id="KW-0808">Transferase</keyword>
<name>A0A0D0CFG4_9AGAR</name>
<evidence type="ECO:0000256" key="1">
    <source>
        <dbReference type="ARBA" id="ARBA00004141"/>
    </source>
</evidence>
<evidence type="ECO:0000313" key="11">
    <source>
        <dbReference type="Proteomes" id="UP000053593"/>
    </source>
</evidence>
<evidence type="ECO:0000256" key="6">
    <source>
        <dbReference type="ARBA" id="ARBA00022989"/>
    </source>
</evidence>
<proteinExistence type="inferred from homology"/>
<evidence type="ECO:0000256" key="5">
    <source>
        <dbReference type="ARBA" id="ARBA00022692"/>
    </source>
</evidence>
<dbReference type="Proteomes" id="UP000053593">
    <property type="component" value="Unassembled WGS sequence"/>
</dbReference>
<evidence type="ECO:0000256" key="3">
    <source>
        <dbReference type="ARBA" id="ARBA00007282"/>
    </source>
</evidence>
<keyword evidence="11" id="KW-1185">Reference proteome</keyword>
<dbReference type="GO" id="GO:0008374">
    <property type="term" value="F:O-acyltransferase activity"/>
    <property type="evidence" value="ECO:0007669"/>
    <property type="project" value="InterPro"/>
</dbReference>
<evidence type="ECO:0000313" key="10">
    <source>
        <dbReference type="EMBL" id="KIK56842.1"/>
    </source>
</evidence>
<dbReference type="OrthoDB" id="1077582at2759"/>
<protein>
    <submittedName>
        <fullName evidence="10">Unplaced genomic scaffold GYMLUscaffold_46, whole genome shotgun sequence</fullName>
    </submittedName>
</protein>
<dbReference type="InterPro" id="IPR044851">
    <property type="entry name" value="Wax_synthase"/>
</dbReference>
<feature type="transmembrane region" description="Helical" evidence="8">
    <location>
        <begin position="313"/>
        <end position="330"/>
    </location>
</feature>
<comment type="similarity">
    <text evidence="3">Belongs to the wax synthase family.</text>
</comment>
<feature type="transmembrane region" description="Helical" evidence="8">
    <location>
        <begin position="6"/>
        <end position="24"/>
    </location>
</feature>
<dbReference type="Pfam" id="PF13813">
    <property type="entry name" value="MBOAT_2"/>
    <property type="match status" value="1"/>
</dbReference>
<keyword evidence="5 8" id="KW-0812">Transmembrane</keyword>
<organism evidence="10 11">
    <name type="scientific">Collybiopsis luxurians FD-317 M1</name>
    <dbReference type="NCBI Taxonomy" id="944289"/>
    <lineage>
        <taxon>Eukaryota</taxon>
        <taxon>Fungi</taxon>
        <taxon>Dikarya</taxon>
        <taxon>Basidiomycota</taxon>
        <taxon>Agaricomycotina</taxon>
        <taxon>Agaricomycetes</taxon>
        <taxon>Agaricomycetidae</taxon>
        <taxon>Agaricales</taxon>
        <taxon>Marasmiineae</taxon>
        <taxon>Omphalotaceae</taxon>
        <taxon>Collybiopsis</taxon>
        <taxon>Collybiopsis luxurians</taxon>
    </lineage>
</organism>
<comment type="pathway">
    <text evidence="2">Secondary metabolite biosynthesis.</text>
</comment>
<dbReference type="PANTHER" id="PTHR31595">
    <property type="entry name" value="LONG-CHAIN-ALCOHOL O-FATTY-ACYLTRANSFERASE 3-RELATED"/>
    <property type="match status" value="1"/>
</dbReference>
<dbReference type="PANTHER" id="PTHR31595:SF57">
    <property type="entry name" value="OS04G0481900 PROTEIN"/>
    <property type="match status" value="1"/>
</dbReference>
<sequence length="407" mass="46663">MHPAKFYLTFVLLPQLLIAPFLALRPPNPTWAWSNYAFFTCIILVSLFAVSNPSLKSEGDPNIDSLLGSAVGGSLFNALHILLLVNPMKQYRHKSDDGMNGPMELPWWKRIYWAGCATFSMRGIGWNFQVPYITIQRHKSRTTFILFALSRILSFFLLADVVQYLTYLTDKADGPENIISNLFDDPHTTFYYLVNRIGNTVAWGLENYASLSQLYYTVAILSVTFHISSPEDWPPLFGSWTEAYCLRNFWGKTWHQMVRRFCISPGKLISQKLNLQSGSLSNAFIQIYIAFLVSAIVHSFGDFRTNDRLGKSFLFFTLQPIAITLEEVVQMQWRTSRYNGNGHEAATWSLGWRTVGYAWVLVWFIITAPLHNTEDQRTRSSNNSSFSLIHWLVENITVARTKNYLVS</sequence>
<feature type="transmembrane region" description="Helical" evidence="8">
    <location>
        <begin position="350"/>
        <end position="370"/>
    </location>
</feature>
<evidence type="ECO:0000256" key="8">
    <source>
        <dbReference type="SAM" id="Phobius"/>
    </source>
</evidence>
<accession>A0A0D0CFG4</accession>
<evidence type="ECO:0000256" key="2">
    <source>
        <dbReference type="ARBA" id="ARBA00005179"/>
    </source>
</evidence>
<feature type="transmembrane region" description="Helical" evidence="8">
    <location>
        <begin position="66"/>
        <end position="85"/>
    </location>
</feature>
<keyword evidence="6 8" id="KW-1133">Transmembrane helix</keyword>
<reference evidence="10 11" key="1">
    <citation type="submission" date="2014-04" db="EMBL/GenBank/DDBJ databases">
        <title>Evolutionary Origins and Diversification of the Mycorrhizal Mutualists.</title>
        <authorList>
            <consortium name="DOE Joint Genome Institute"/>
            <consortium name="Mycorrhizal Genomics Consortium"/>
            <person name="Kohler A."/>
            <person name="Kuo A."/>
            <person name="Nagy L.G."/>
            <person name="Floudas D."/>
            <person name="Copeland A."/>
            <person name="Barry K.W."/>
            <person name="Cichocki N."/>
            <person name="Veneault-Fourrey C."/>
            <person name="LaButti K."/>
            <person name="Lindquist E.A."/>
            <person name="Lipzen A."/>
            <person name="Lundell T."/>
            <person name="Morin E."/>
            <person name="Murat C."/>
            <person name="Riley R."/>
            <person name="Ohm R."/>
            <person name="Sun H."/>
            <person name="Tunlid A."/>
            <person name="Henrissat B."/>
            <person name="Grigoriev I.V."/>
            <person name="Hibbett D.S."/>
            <person name="Martin F."/>
        </authorList>
    </citation>
    <scope>NUCLEOTIDE SEQUENCE [LARGE SCALE GENOMIC DNA]</scope>
    <source>
        <strain evidence="10 11">FD-317 M1</strain>
    </source>
</reference>
<feature type="domain" description="Wax synthase" evidence="9">
    <location>
        <begin position="233"/>
        <end position="317"/>
    </location>
</feature>
<evidence type="ECO:0000256" key="4">
    <source>
        <dbReference type="ARBA" id="ARBA00022679"/>
    </source>
</evidence>
<feature type="transmembrane region" description="Helical" evidence="8">
    <location>
        <begin position="283"/>
        <end position="301"/>
    </location>
</feature>
<dbReference type="GO" id="GO:0006629">
    <property type="term" value="P:lipid metabolic process"/>
    <property type="evidence" value="ECO:0007669"/>
    <property type="project" value="InterPro"/>
</dbReference>
<keyword evidence="7 8" id="KW-0472">Membrane</keyword>
<dbReference type="AlphaFoldDB" id="A0A0D0CFG4"/>
<gene>
    <name evidence="10" type="ORF">GYMLUDRAFT_229841</name>
</gene>
<dbReference type="InterPro" id="IPR032805">
    <property type="entry name" value="Wax_synthase_dom"/>
</dbReference>
<feature type="transmembrane region" description="Helical" evidence="8">
    <location>
        <begin position="144"/>
        <end position="165"/>
    </location>
</feature>
<dbReference type="EMBL" id="KN834794">
    <property type="protein sequence ID" value="KIK56842.1"/>
    <property type="molecule type" value="Genomic_DNA"/>
</dbReference>
<dbReference type="HOGENOM" id="CLU_032731_1_1_1"/>
<evidence type="ECO:0000259" key="9">
    <source>
        <dbReference type="Pfam" id="PF13813"/>
    </source>
</evidence>